<dbReference type="Pfam" id="PF12833">
    <property type="entry name" value="HTH_18"/>
    <property type="match status" value="1"/>
</dbReference>
<organism evidence="8 9">
    <name type="scientific">Arachidicoccus rhizosphaerae</name>
    <dbReference type="NCBI Taxonomy" id="551991"/>
    <lineage>
        <taxon>Bacteria</taxon>
        <taxon>Pseudomonadati</taxon>
        <taxon>Bacteroidota</taxon>
        <taxon>Chitinophagia</taxon>
        <taxon>Chitinophagales</taxon>
        <taxon>Chitinophagaceae</taxon>
        <taxon>Arachidicoccus</taxon>
    </lineage>
</organism>
<dbReference type="Proteomes" id="UP000199041">
    <property type="component" value="Unassembled WGS sequence"/>
</dbReference>
<dbReference type="SMART" id="SM00342">
    <property type="entry name" value="HTH_ARAC"/>
    <property type="match status" value="1"/>
</dbReference>
<evidence type="ECO:0000313" key="8">
    <source>
        <dbReference type="EMBL" id="SEA33438.1"/>
    </source>
</evidence>
<dbReference type="PROSITE" id="PS01124">
    <property type="entry name" value="HTH_ARAC_FAMILY_2"/>
    <property type="match status" value="1"/>
</dbReference>
<sequence length="618" mass="69740">MKILIWLSAVLFCAFMSNAQPSDTLAVAVEQIHQIIIQADNSDTSITASEFNTLEHLYNQSIKRQYQLGKEICGIALLRYNMRQGHYQKAIEFGRQVTSGHQNFINSTTATEAHRMMGLCYSNLGLYNKAMEEYRQSLDAINLVKTIDFQHYLRAISYENLTSYFEQTNQHLDSIEYYYKLSIREAEMISDTNSRMPSNYKFNAILYGHRDLADYYLNIRKPSDPKKAEKEIEIALKLYEQGAGKVMIANKLTFLATIAQSFCSQRIFDKAIQFGQQGLSLEVSAPSPYDRVSIYETLAKSYLATNSKEASAQYMNLYTALKDSLQYSEKRQTSATVKQLLASENKAHSKKTSILIQWAVSSILAVLFLAFIFWKIKSSMLRKKYESQMAQLREEHALSAANGSASSGLPLGRAEKTITITDKGADGNTKPGTGAGAGSGTAITVSTGPDSALPPITEFSEENTPTNESSLLKGVDEDPDADANLEQRVIINGSGTIISDQTEAKLLARLEKFERTHRYLRRDINLAYLAHYLGTNQTYVTELLKTHRGTTYVSYVNQLKIDYIKKKLYEDPLYREYKITHLAEVCGFASRQVFITVFKKHTGMPPSYFIAQLKQEKI</sequence>
<dbReference type="PANTHER" id="PTHR43280:SF2">
    <property type="entry name" value="HTH-TYPE TRANSCRIPTIONAL REGULATOR EXSA"/>
    <property type="match status" value="1"/>
</dbReference>
<reference evidence="8 9" key="1">
    <citation type="submission" date="2016-10" db="EMBL/GenBank/DDBJ databases">
        <authorList>
            <person name="de Groot N.N."/>
        </authorList>
    </citation>
    <scope>NUCLEOTIDE SEQUENCE [LARGE SCALE GENOMIC DNA]</scope>
    <source>
        <strain evidence="8 9">Vu-144</strain>
    </source>
</reference>
<dbReference type="SUPFAM" id="SSF48452">
    <property type="entry name" value="TPR-like"/>
    <property type="match status" value="1"/>
</dbReference>
<dbReference type="PANTHER" id="PTHR43280">
    <property type="entry name" value="ARAC-FAMILY TRANSCRIPTIONAL REGULATOR"/>
    <property type="match status" value="1"/>
</dbReference>
<dbReference type="InterPro" id="IPR011990">
    <property type="entry name" value="TPR-like_helical_dom_sf"/>
</dbReference>
<dbReference type="Gene3D" id="1.10.10.60">
    <property type="entry name" value="Homeodomain-like"/>
    <property type="match status" value="1"/>
</dbReference>
<evidence type="ECO:0000259" key="7">
    <source>
        <dbReference type="PROSITE" id="PS01124"/>
    </source>
</evidence>
<dbReference type="InterPro" id="IPR018060">
    <property type="entry name" value="HTH_AraC"/>
</dbReference>
<proteinExistence type="predicted"/>
<keyword evidence="6" id="KW-0732">Signal</keyword>
<evidence type="ECO:0000256" key="6">
    <source>
        <dbReference type="SAM" id="SignalP"/>
    </source>
</evidence>
<keyword evidence="2" id="KW-0238">DNA-binding</keyword>
<evidence type="ECO:0000313" key="9">
    <source>
        <dbReference type="Proteomes" id="UP000199041"/>
    </source>
</evidence>
<feature type="transmembrane region" description="Helical" evidence="5">
    <location>
        <begin position="355"/>
        <end position="374"/>
    </location>
</feature>
<feature type="chain" id="PRO_5011450782" evidence="6">
    <location>
        <begin position="20"/>
        <end position="618"/>
    </location>
</feature>
<keyword evidence="1" id="KW-0805">Transcription regulation</keyword>
<feature type="signal peptide" evidence="6">
    <location>
        <begin position="1"/>
        <end position="19"/>
    </location>
</feature>
<dbReference type="STRING" id="551991.SAMN05192529_11426"/>
<feature type="region of interest" description="Disordered" evidence="4">
    <location>
        <begin position="419"/>
        <end position="439"/>
    </location>
</feature>
<dbReference type="GO" id="GO:0003700">
    <property type="term" value="F:DNA-binding transcription factor activity"/>
    <property type="evidence" value="ECO:0007669"/>
    <property type="project" value="InterPro"/>
</dbReference>
<name>A0A1H4ACE5_9BACT</name>
<keyword evidence="5" id="KW-0472">Membrane</keyword>
<gene>
    <name evidence="8" type="ORF">SAMN05192529_11426</name>
</gene>
<evidence type="ECO:0000256" key="2">
    <source>
        <dbReference type="ARBA" id="ARBA00023125"/>
    </source>
</evidence>
<dbReference type="GO" id="GO:0043565">
    <property type="term" value="F:sequence-specific DNA binding"/>
    <property type="evidence" value="ECO:0007669"/>
    <property type="project" value="InterPro"/>
</dbReference>
<evidence type="ECO:0000256" key="1">
    <source>
        <dbReference type="ARBA" id="ARBA00023015"/>
    </source>
</evidence>
<dbReference type="AlphaFoldDB" id="A0A1H4ACE5"/>
<evidence type="ECO:0000256" key="3">
    <source>
        <dbReference type="ARBA" id="ARBA00023163"/>
    </source>
</evidence>
<keyword evidence="9" id="KW-1185">Reference proteome</keyword>
<dbReference type="OrthoDB" id="5295174at2"/>
<keyword evidence="5" id="KW-0812">Transmembrane</keyword>
<dbReference type="RefSeq" id="WP_091398855.1">
    <property type="nucleotide sequence ID" value="NZ_FNQY01000014.1"/>
</dbReference>
<dbReference type="Gene3D" id="1.25.40.10">
    <property type="entry name" value="Tetratricopeptide repeat domain"/>
    <property type="match status" value="2"/>
</dbReference>
<protein>
    <submittedName>
        <fullName evidence="8">Helix-turn-helix domain-containing protein</fullName>
    </submittedName>
</protein>
<dbReference type="EMBL" id="FNQY01000014">
    <property type="protein sequence ID" value="SEA33438.1"/>
    <property type="molecule type" value="Genomic_DNA"/>
</dbReference>
<accession>A0A1H4ACE5</accession>
<evidence type="ECO:0000256" key="5">
    <source>
        <dbReference type="SAM" id="Phobius"/>
    </source>
</evidence>
<feature type="domain" description="HTH araC/xylS-type" evidence="7">
    <location>
        <begin position="520"/>
        <end position="612"/>
    </location>
</feature>
<keyword evidence="5" id="KW-1133">Transmembrane helix</keyword>
<dbReference type="InterPro" id="IPR009057">
    <property type="entry name" value="Homeodomain-like_sf"/>
</dbReference>
<evidence type="ECO:0000256" key="4">
    <source>
        <dbReference type="SAM" id="MobiDB-lite"/>
    </source>
</evidence>
<dbReference type="SUPFAM" id="SSF46689">
    <property type="entry name" value="Homeodomain-like"/>
    <property type="match status" value="1"/>
</dbReference>
<keyword evidence="3" id="KW-0804">Transcription</keyword>